<evidence type="ECO:0000256" key="5">
    <source>
        <dbReference type="ARBA" id="ARBA00023242"/>
    </source>
</evidence>
<accession>A0A0L0DLZ7</accession>
<keyword evidence="3" id="KW-0805">Transcription regulation</keyword>
<dbReference type="EMBL" id="GL349480">
    <property type="protein sequence ID" value="KNC53280.1"/>
    <property type="molecule type" value="Genomic_DNA"/>
</dbReference>
<reference evidence="8 9" key="1">
    <citation type="submission" date="2010-05" db="EMBL/GenBank/DDBJ databases">
        <title>The Genome Sequence of Thecamonas trahens ATCC 50062.</title>
        <authorList>
            <consortium name="The Broad Institute Genome Sequencing Platform"/>
            <person name="Russ C."/>
            <person name="Cuomo C."/>
            <person name="Shea T."/>
            <person name="Young S.K."/>
            <person name="Zeng Q."/>
            <person name="Koehrsen M."/>
            <person name="Haas B."/>
            <person name="Borodovsky M."/>
            <person name="Guigo R."/>
            <person name="Alvarado L."/>
            <person name="Berlin A."/>
            <person name="Bochicchio J."/>
            <person name="Borenstein D."/>
            <person name="Chapman S."/>
            <person name="Chen Z."/>
            <person name="Freedman E."/>
            <person name="Gellesch M."/>
            <person name="Goldberg J."/>
            <person name="Griggs A."/>
            <person name="Gujja S."/>
            <person name="Heilman E."/>
            <person name="Heiman D."/>
            <person name="Hepburn T."/>
            <person name="Howarth C."/>
            <person name="Jen D."/>
            <person name="Larson L."/>
            <person name="Mehta T."/>
            <person name="Park D."/>
            <person name="Pearson M."/>
            <person name="Roberts A."/>
            <person name="Saif S."/>
            <person name="Shenoy N."/>
            <person name="Sisk P."/>
            <person name="Stolte C."/>
            <person name="Sykes S."/>
            <person name="Thomson T."/>
            <person name="Walk T."/>
            <person name="White J."/>
            <person name="Yandava C."/>
            <person name="Burger G."/>
            <person name="Gray M.W."/>
            <person name="Holland P.W.H."/>
            <person name="King N."/>
            <person name="Lang F.B.F."/>
            <person name="Roger A.J."/>
            <person name="Ruiz-Trillo I."/>
            <person name="Lander E."/>
            <person name="Nusbaum C."/>
        </authorList>
    </citation>
    <scope>NUCLEOTIDE SEQUENCE [LARGE SCALE GENOMIC DNA]</scope>
    <source>
        <strain evidence="8 9">ATCC 50062</strain>
    </source>
</reference>
<dbReference type="InterPro" id="IPR006751">
    <property type="entry name" value="TAFII55_prot_cons_reg"/>
</dbReference>
<protein>
    <recommendedName>
        <fullName evidence="7">TAFII55 protein conserved region domain-containing protein</fullName>
    </recommendedName>
</protein>
<dbReference type="InterPro" id="IPR037817">
    <property type="entry name" value="TAF7"/>
</dbReference>
<evidence type="ECO:0000313" key="9">
    <source>
        <dbReference type="Proteomes" id="UP000054408"/>
    </source>
</evidence>
<feature type="region of interest" description="Disordered" evidence="6">
    <location>
        <begin position="210"/>
        <end position="239"/>
    </location>
</feature>
<evidence type="ECO:0000256" key="3">
    <source>
        <dbReference type="ARBA" id="ARBA00023015"/>
    </source>
</evidence>
<dbReference type="PANTHER" id="PTHR12228:SF0">
    <property type="entry name" value="TATA-BOX BINDING PROTEIN ASSOCIATED FACTOR 7"/>
    <property type="match status" value="1"/>
</dbReference>
<dbReference type="STRING" id="461836.A0A0L0DLZ7"/>
<dbReference type="Proteomes" id="UP000054408">
    <property type="component" value="Unassembled WGS sequence"/>
</dbReference>
<evidence type="ECO:0000256" key="1">
    <source>
        <dbReference type="ARBA" id="ARBA00004123"/>
    </source>
</evidence>
<dbReference type="GO" id="GO:0016251">
    <property type="term" value="F:RNA polymerase II general transcription initiation factor activity"/>
    <property type="evidence" value="ECO:0007669"/>
    <property type="project" value="TreeGrafter"/>
</dbReference>
<evidence type="ECO:0000256" key="4">
    <source>
        <dbReference type="ARBA" id="ARBA00023163"/>
    </source>
</evidence>
<keyword evidence="9" id="KW-1185">Reference proteome</keyword>
<gene>
    <name evidence="8" type="ORF">AMSG_08773</name>
</gene>
<dbReference type="RefSeq" id="XP_013754544.1">
    <property type="nucleotide sequence ID" value="XM_013899090.1"/>
</dbReference>
<evidence type="ECO:0000256" key="2">
    <source>
        <dbReference type="ARBA" id="ARBA00009368"/>
    </source>
</evidence>
<comment type="similarity">
    <text evidence="2">Belongs to the TAF7 family.</text>
</comment>
<dbReference type="AlphaFoldDB" id="A0A0L0DLZ7"/>
<comment type="subcellular location">
    <subcellularLocation>
        <location evidence="1">Nucleus</location>
    </subcellularLocation>
</comment>
<evidence type="ECO:0000256" key="6">
    <source>
        <dbReference type="SAM" id="MobiDB-lite"/>
    </source>
</evidence>
<keyword evidence="5" id="KW-0539">Nucleus</keyword>
<evidence type="ECO:0000313" key="8">
    <source>
        <dbReference type="EMBL" id="KNC53280.1"/>
    </source>
</evidence>
<dbReference type="GO" id="GO:0051123">
    <property type="term" value="P:RNA polymerase II preinitiation complex assembly"/>
    <property type="evidence" value="ECO:0007669"/>
    <property type="project" value="TreeGrafter"/>
</dbReference>
<organism evidence="8 9">
    <name type="scientific">Thecamonas trahens ATCC 50062</name>
    <dbReference type="NCBI Taxonomy" id="461836"/>
    <lineage>
        <taxon>Eukaryota</taxon>
        <taxon>Apusozoa</taxon>
        <taxon>Apusomonadida</taxon>
        <taxon>Apusomonadidae</taxon>
        <taxon>Thecamonas</taxon>
    </lineage>
</organism>
<dbReference type="Pfam" id="PF04658">
    <property type="entry name" value="TAFII55_N"/>
    <property type="match status" value="1"/>
</dbReference>
<name>A0A0L0DLZ7_THETB</name>
<dbReference type="OMA" id="IIRYERI"/>
<dbReference type="SMART" id="SM01370">
    <property type="entry name" value="TAFII55_N"/>
    <property type="match status" value="1"/>
</dbReference>
<evidence type="ECO:0000259" key="7">
    <source>
        <dbReference type="SMART" id="SM01370"/>
    </source>
</evidence>
<keyword evidence="4" id="KW-0804">Transcription</keyword>
<sequence length="292" mass="31407">MVNLPCNVETFRTHDKRMLYKTADVGQALLVHARPSKAADQIRGSLLRSGITPPTQDIRTRFDTLGRSTTWRKAIQIKERVDDIIRYERIKGYKIEVVDADEFDEYGVEFTESYDVNDQVGWHTHYATPLTTSRIILRIKLPNPSSNELGSAFILSEGEDSIIYDGVGAVYIPPEIALAMARERERAQAQAMPPASAPALAASQVHAAAPSTTPVIPSPAGGPALAPAPTPAAPAPATAPAAPAVVESAEATALRTNIADLERKAGAAGNPMIRMRLLKQVAALKEKLAALT</sequence>
<dbReference type="GeneID" id="25567388"/>
<proteinExistence type="inferred from homology"/>
<dbReference type="PANTHER" id="PTHR12228">
    <property type="entry name" value="TRANSCRIPTION INITIATION FACTOR TFIID 55 KD SUBUNIT-RELATED"/>
    <property type="match status" value="1"/>
</dbReference>
<dbReference type="OrthoDB" id="153872at2759"/>
<feature type="domain" description="TAFII55 protein conserved region" evidence="7">
    <location>
        <begin position="1"/>
        <end position="102"/>
    </location>
</feature>
<dbReference type="GO" id="GO:0005669">
    <property type="term" value="C:transcription factor TFIID complex"/>
    <property type="evidence" value="ECO:0007669"/>
    <property type="project" value="InterPro"/>
</dbReference>